<dbReference type="Proteomes" id="UP000533598">
    <property type="component" value="Unassembled WGS sequence"/>
</dbReference>
<dbReference type="InterPro" id="IPR045428">
    <property type="entry name" value="EACC1"/>
</dbReference>
<dbReference type="Pfam" id="PF19953">
    <property type="entry name" value="EACC1"/>
    <property type="match status" value="1"/>
</dbReference>
<keyword evidence="1" id="KW-0812">Transmembrane</keyword>
<evidence type="ECO:0000313" key="3">
    <source>
        <dbReference type="Proteomes" id="UP000533598"/>
    </source>
</evidence>
<protein>
    <submittedName>
        <fullName evidence="2">Uncharacterized protein</fullName>
    </submittedName>
</protein>
<comment type="caution">
    <text evidence="2">The sequence shown here is derived from an EMBL/GenBank/DDBJ whole genome shotgun (WGS) entry which is preliminary data.</text>
</comment>
<reference evidence="2 3" key="1">
    <citation type="submission" date="2020-08" db="EMBL/GenBank/DDBJ databases">
        <title>Sequencing the genomes of 1000 actinobacteria strains.</title>
        <authorList>
            <person name="Klenk H.-P."/>
        </authorList>
    </citation>
    <scope>NUCLEOTIDE SEQUENCE [LARGE SCALE GENOMIC DNA]</scope>
    <source>
        <strain evidence="2 3">DSM 44230</strain>
    </source>
</reference>
<sequence length="128" mass="13483">MSATVTADGPDAADQLRYLHEWLGEVEELRGRVSLTERPPEPGTLGPVVDALVVALGPAGAVSACAAAVLAWLRTRRGRVRIKVTLPGRRSAELDAEKVAKLDAAALQQLAAQLAAMLEQGELPPGDR</sequence>
<dbReference type="EMBL" id="JACHMH010000001">
    <property type="protein sequence ID" value="MBB4681383.1"/>
    <property type="molecule type" value="Genomic_DNA"/>
</dbReference>
<name>A0A7W7FY66_9PSEU</name>
<keyword evidence="3" id="KW-1185">Reference proteome</keyword>
<dbReference type="AlphaFoldDB" id="A0A7W7FY66"/>
<keyword evidence="1" id="KW-0472">Membrane</keyword>
<gene>
    <name evidence="2" type="ORF">HNR67_007501</name>
</gene>
<dbReference type="RefSeq" id="WP_185007912.1">
    <property type="nucleotide sequence ID" value="NZ_BAAAUI010000008.1"/>
</dbReference>
<accession>A0A7W7FY66</accession>
<feature type="transmembrane region" description="Helical" evidence="1">
    <location>
        <begin position="51"/>
        <end position="73"/>
    </location>
</feature>
<proteinExistence type="predicted"/>
<organism evidence="2 3">
    <name type="scientific">Crossiella cryophila</name>
    <dbReference type="NCBI Taxonomy" id="43355"/>
    <lineage>
        <taxon>Bacteria</taxon>
        <taxon>Bacillati</taxon>
        <taxon>Actinomycetota</taxon>
        <taxon>Actinomycetes</taxon>
        <taxon>Pseudonocardiales</taxon>
        <taxon>Pseudonocardiaceae</taxon>
        <taxon>Crossiella</taxon>
    </lineage>
</organism>
<evidence type="ECO:0000256" key="1">
    <source>
        <dbReference type="SAM" id="Phobius"/>
    </source>
</evidence>
<keyword evidence="1" id="KW-1133">Transmembrane helix</keyword>
<evidence type="ECO:0000313" key="2">
    <source>
        <dbReference type="EMBL" id="MBB4681383.1"/>
    </source>
</evidence>